<dbReference type="CDD" id="cd03451">
    <property type="entry name" value="FkbR2"/>
    <property type="match status" value="2"/>
</dbReference>
<dbReference type="PIRSF" id="PIRSF021494">
    <property type="entry name" value="Rv0216_prd"/>
    <property type="match status" value="1"/>
</dbReference>
<sequence>MSNTTNKMTTSKINAGNFFEDFHLNQVIHHATPRTIAEGEMALYIALTGARQVLHSADTVAQSLGYNARPVDDLLAFHIAFGKTVPDISVNAVANLGYADVRFLQPVHIGDTLSTTSTVIGLKQNSNGKSGVVYVRSVSINQLQQSVLSWVRWVMVHKNNLDAPAPETVVPNLPSHVPAEELSVPNFLDARKFNTAVTGGQYLWNDYAIGERINHPAGMTISDTDHTLATKLYQNNARLHFDDLMMKKTAFGRRLMYGGHIISLCRALSNDGLENALCIVAINGGTHCNPSFGDDTIYTWTEVLDKWDVPNRSDVGALRLRMVGVKNMPADALESTQITTDGKQTYHPNVVLDLDYTVLMPRKPN</sequence>
<organism evidence="1 2">
    <name type="scientific">Methylotenera versatilis (strain 301)</name>
    <dbReference type="NCBI Taxonomy" id="666681"/>
    <lineage>
        <taxon>Bacteria</taxon>
        <taxon>Pseudomonadati</taxon>
        <taxon>Pseudomonadota</taxon>
        <taxon>Betaproteobacteria</taxon>
        <taxon>Nitrosomonadales</taxon>
        <taxon>Methylophilaceae</taxon>
        <taxon>Methylotenera</taxon>
    </lineage>
</organism>
<dbReference type="PANTHER" id="PTHR43664:SF1">
    <property type="entry name" value="BETA-METHYLMALYL-COA DEHYDRATASE"/>
    <property type="match status" value="1"/>
</dbReference>
<dbReference type="InterPro" id="IPR016790">
    <property type="entry name" value="Thiol_ester_hydratase_Rv0216"/>
</dbReference>
<dbReference type="InterPro" id="IPR052342">
    <property type="entry name" value="MCH/BMMD"/>
</dbReference>
<proteinExistence type="predicted"/>
<dbReference type="KEGG" id="meh:M301_0690"/>
<dbReference type="InterPro" id="IPR048274">
    <property type="entry name" value="MC_hydratase"/>
</dbReference>
<dbReference type="Gene3D" id="3.10.129.10">
    <property type="entry name" value="Hotdog Thioesterase"/>
    <property type="match status" value="1"/>
</dbReference>
<dbReference type="EMBL" id="CP002056">
    <property type="protein sequence ID" value="ADI29074.1"/>
    <property type="molecule type" value="Genomic_DNA"/>
</dbReference>
<dbReference type="HOGENOM" id="CLU_067804_0_0_4"/>
<dbReference type="Pfam" id="PF19315">
    <property type="entry name" value="MC_hydratase"/>
    <property type="match status" value="1"/>
</dbReference>
<keyword evidence="2" id="KW-1185">Reference proteome</keyword>
<evidence type="ECO:0000313" key="2">
    <source>
        <dbReference type="Proteomes" id="UP000000383"/>
    </source>
</evidence>
<dbReference type="InterPro" id="IPR029069">
    <property type="entry name" value="HotDog_dom_sf"/>
</dbReference>
<dbReference type="STRING" id="666681.M301_0690"/>
<protein>
    <submittedName>
        <fullName evidence="1">MaoC domain protein dehydratase</fullName>
    </submittedName>
</protein>
<accession>D7DNQ7</accession>
<gene>
    <name evidence="1" type="ordered locus">M301_0690</name>
</gene>
<reference evidence="2" key="1">
    <citation type="submission" date="2010-05" db="EMBL/GenBank/DDBJ databases">
        <title>Complete sequence of Methylotenera sp. 301.</title>
        <authorList>
            <person name="Lucas S."/>
            <person name="Copeland A."/>
            <person name="Lapidus A."/>
            <person name="Cheng J.-F."/>
            <person name="Bruce D."/>
            <person name="Goodwin L."/>
            <person name="Pitluck S."/>
            <person name="Clum A."/>
            <person name="Land M."/>
            <person name="Hauser L."/>
            <person name="Kyrpides N."/>
            <person name="Ivanova N."/>
            <person name="Chistoservova L."/>
            <person name="Kalyuzhnaya M."/>
            <person name="Woyke T."/>
        </authorList>
    </citation>
    <scope>NUCLEOTIDE SEQUENCE [LARGE SCALE GENOMIC DNA]</scope>
    <source>
        <strain evidence="2">301</strain>
    </source>
</reference>
<dbReference type="Proteomes" id="UP000000383">
    <property type="component" value="Chromosome"/>
</dbReference>
<name>D7DNQ7_METV0</name>
<dbReference type="RefSeq" id="WP_013147390.1">
    <property type="nucleotide sequence ID" value="NC_014207.1"/>
</dbReference>
<dbReference type="SUPFAM" id="SSF54637">
    <property type="entry name" value="Thioesterase/thiol ester dehydrase-isomerase"/>
    <property type="match status" value="2"/>
</dbReference>
<evidence type="ECO:0000313" key="1">
    <source>
        <dbReference type="EMBL" id="ADI29074.1"/>
    </source>
</evidence>
<reference evidence="1 2" key="2">
    <citation type="journal article" date="2011" name="J. Bacteriol.">
        <title>Genomes of three methylotrophs from a single niche uncover genetic and metabolic divergence of Methylophilaceae.</title>
        <authorList>
            <person name="Lapidus A."/>
            <person name="Clum A."/>
            <person name="Labutti K."/>
            <person name="Kaluzhnaya M.G."/>
            <person name="Lim S."/>
            <person name="Beck D.A."/>
            <person name="Glavina Del Rio T."/>
            <person name="Nolan M."/>
            <person name="Mavromatis K."/>
            <person name="Huntemann M."/>
            <person name="Lucas S."/>
            <person name="Lidstrom M.E."/>
            <person name="Ivanova N."/>
            <person name="Chistoserdova L."/>
        </authorList>
    </citation>
    <scope>NUCLEOTIDE SEQUENCE [LARGE SCALE GENOMIC DNA]</scope>
    <source>
        <strain evidence="1 2">301</strain>
    </source>
</reference>
<dbReference type="PANTHER" id="PTHR43664">
    <property type="entry name" value="MONOAMINE OXIDASE-RELATED"/>
    <property type="match status" value="1"/>
</dbReference>
<dbReference type="GO" id="GO:0016829">
    <property type="term" value="F:lyase activity"/>
    <property type="evidence" value="ECO:0007669"/>
    <property type="project" value="InterPro"/>
</dbReference>
<dbReference type="eggNOG" id="COG2030">
    <property type="taxonomic scope" value="Bacteria"/>
</dbReference>
<dbReference type="AlphaFoldDB" id="D7DNQ7"/>